<dbReference type="Proteomes" id="UP000663866">
    <property type="component" value="Unassembled WGS sequence"/>
</dbReference>
<evidence type="ECO:0000256" key="1">
    <source>
        <dbReference type="SAM" id="Coils"/>
    </source>
</evidence>
<gene>
    <name evidence="3" type="ORF">OVN521_LOCUS31624</name>
    <name evidence="2" type="ORF">WKI299_LOCUS4145</name>
</gene>
<sequence length="149" mass="17244">MTDQRPIQELNMPSGDSINNSQQVTVHMGALINQNSALRQQNTHLFQELDTLRLEIAQQQINYDQLLQKTSCNLSTRNDELNNQLSDCQQELINLTNENDHIKQELINLANENDHIKQELINLANENDHIKQELINLANENDHIKQELI</sequence>
<evidence type="ECO:0000313" key="2">
    <source>
        <dbReference type="EMBL" id="CAF1988386.1"/>
    </source>
</evidence>
<name>A0A820IIQ0_9BILA</name>
<keyword evidence="1" id="KW-0175">Coiled coil</keyword>
<feature type="non-terminal residue" evidence="3">
    <location>
        <position position="1"/>
    </location>
</feature>
<organism evidence="3 4">
    <name type="scientific">Rotaria magnacalcarata</name>
    <dbReference type="NCBI Taxonomy" id="392030"/>
    <lineage>
        <taxon>Eukaryota</taxon>
        <taxon>Metazoa</taxon>
        <taxon>Spiralia</taxon>
        <taxon>Gnathifera</taxon>
        <taxon>Rotifera</taxon>
        <taxon>Eurotatoria</taxon>
        <taxon>Bdelloidea</taxon>
        <taxon>Philodinida</taxon>
        <taxon>Philodinidae</taxon>
        <taxon>Rotaria</taxon>
    </lineage>
</organism>
<reference evidence="3" key="1">
    <citation type="submission" date="2021-02" db="EMBL/GenBank/DDBJ databases">
        <authorList>
            <person name="Nowell W R."/>
        </authorList>
    </citation>
    <scope>NUCLEOTIDE SEQUENCE</scope>
</reference>
<comment type="caution">
    <text evidence="3">The sequence shown here is derived from an EMBL/GenBank/DDBJ whole genome shotgun (WGS) entry which is preliminary data.</text>
</comment>
<feature type="non-terminal residue" evidence="3">
    <location>
        <position position="149"/>
    </location>
</feature>
<dbReference type="Proteomes" id="UP000663856">
    <property type="component" value="Unassembled WGS sequence"/>
</dbReference>
<evidence type="ECO:0000313" key="4">
    <source>
        <dbReference type="Proteomes" id="UP000663866"/>
    </source>
</evidence>
<accession>A0A820IIQ0</accession>
<feature type="coiled-coil region" evidence="1">
    <location>
        <begin position="35"/>
        <end position="147"/>
    </location>
</feature>
<keyword evidence="4" id="KW-1185">Reference proteome</keyword>
<evidence type="ECO:0000313" key="3">
    <source>
        <dbReference type="EMBL" id="CAF4310245.1"/>
    </source>
</evidence>
<dbReference type="EMBL" id="CAJOBG010017106">
    <property type="protein sequence ID" value="CAF4310245.1"/>
    <property type="molecule type" value="Genomic_DNA"/>
</dbReference>
<protein>
    <submittedName>
        <fullName evidence="3">Uncharacterized protein</fullName>
    </submittedName>
</protein>
<proteinExistence type="predicted"/>
<dbReference type="AlphaFoldDB" id="A0A820IIQ0"/>
<dbReference type="EMBL" id="CAJNRF010000944">
    <property type="protein sequence ID" value="CAF1988386.1"/>
    <property type="molecule type" value="Genomic_DNA"/>
</dbReference>